<dbReference type="EMBL" id="BMAT01001422">
    <property type="protein sequence ID" value="GFR85217.1"/>
    <property type="molecule type" value="Genomic_DNA"/>
</dbReference>
<dbReference type="AlphaFoldDB" id="A0AAV4GIE5"/>
<feature type="chain" id="PRO_5043360418" description="ZP domain-containing protein" evidence="2">
    <location>
        <begin position="18"/>
        <end position="427"/>
    </location>
</feature>
<comment type="caution">
    <text evidence="3">The sequence shown here is derived from an EMBL/GenBank/DDBJ whole genome shotgun (WGS) entry which is preliminary data.</text>
</comment>
<accession>A0AAV4GIE5</accession>
<feature type="compositionally biased region" description="Polar residues" evidence="1">
    <location>
        <begin position="337"/>
        <end position="349"/>
    </location>
</feature>
<feature type="region of interest" description="Disordered" evidence="1">
    <location>
        <begin position="270"/>
        <end position="289"/>
    </location>
</feature>
<feature type="compositionally biased region" description="Low complexity" evidence="1">
    <location>
        <begin position="300"/>
        <end position="330"/>
    </location>
</feature>
<feature type="non-terminal residue" evidence="3">
    <location>
        <position position="1"/>
    </location>
</feature>
<evidence type="ECO:0000256" key="1">
    <source>
        <dbReference type="SAM" id="MobiDB-lite"/>
    </source>
</evidence>
<feature type="region of interest" description="Disordered" evidence="1">
    <location>
        <begin position="296"/>
        <end position="403"/>
    </location>
</feature>
<evidence type="ECO:0000313" key="3">
    <source>
        <dbReference type="EMBL" id="GFR85217.1"/>
    </source>
</evidence>
<keyword evidence="4" id="KW-1185">Reference proteome</keyword>
<evidence type="ECO:0000313" key="4">
    <source>
        <dbReference type="Proteomes" id="UP000762676"/>
    </source>
</evidence>
<name>A0AAV4GIE5_9GAST</name>
<feature type="signal peptide" evidence="2">
    <location>
        <begin position="1"/>
        <end position="17"/>
    </location>
</feature>
<feature type="compositionally biased region" description="Pro residues" evidence="1">
    <location>
        <begin position="271"/>
        <end position="281"/>
    </location>
</feature>
<reference evidence="3 4" key="1">
    <citation type="journal article" date="2021" name="Elife">
        <title>Chloroplast acquisition without the gene transfer in kleptoplastic sea slugs, Plakobranchus ocellatus.</title>
        <authorList>
            <person name="Maeda T."/>
            <person name="Takahashi S."/>
            <person name="Yoshida T."/>
            <person name="Shimamura S."/>
            <person name="Takaki Y."/>
            <person name="Nagai Y."/>
            <person name="Toyoda A."/>
            <person name="Suzuki Y."/>
            <person name="Arimoto A."/>
            <person name="Ishii H."/>
            <person name="Satoh N."/>
            <person name="Nishiyama T."/>
            <person name="Hasebe M."/>
            <person name="Maruyama T."/>
            <person name="Minagawa J."/>
            <person name="Obokata J."/>
            <person name="Shigenobu S."/>
        </authorList>
    </citation>
    <scope>NUCLEOTIDE SEQUENCE [LARGE SCALE GENOMIC DNA]</scope>
</reference>
<gene>
    <name evidence="3" type="ORF">ElyMa_000690800</name>
</gene>
<sequence>VARLLVGVAALVILAGAQETTIQKDFIVECIRPLGIRVTPSPDFRIIQTGCRGPDINVALEAPYDVSPDCLVVTATGTHENLQKVTFLIASRSKQKMVISTWAGDYFLYTPEALIFPNPHLVMAIGLPREGLDPTATSGVFKFTGQAFIIPRECRVKPATGNFTTIWHHDSKQERCLEVSGISRNPVRVFSDVSSATDVMSLQFYGFQFLGYEQEVITFECDVLLCGDITTGSCGETIYQTTYLSFHRPSNFLQEWTKLVVEKICVTNKLPPLPRPTPTDPPGKEGRRRRRQALELNHGNISSDNSNNYIHNNNMNLSSNSSDGNNKNNNITPAPGNKNSSNNNKTLFRNINNNMDNNDADDNSNNNNNGIKTASPSSSSKPSIDSPDMYSSGSSSSRGVVQEETVRVEIRMLMPRAKLTHMGSGKL</sequence>
<organism evidence="3 4">
    <name type="scientific">Elysia marginata</name>
    <dbReference type="NCBI Taxonomy" id="1093978"/>
    <lineage>
        <taxon>Eukaryota</taxon>
        <taxon>Metazoa</taxon>
        <taxon>Spiralia</taxon>
        <taxon>Lophotrochozoa</taxon>
        <taxon>Mollusca</taxon>
        <taxon>Gastropoda</taxon>
        <taxon>Heterobranchia</taxon>
        <taxon>Euthyneura</taxon>
        <taxon>Panpulmonata</taxon>
        <taxon>Sacoglossa</taxon>
        <taxon>Placobranchoidea</taxon>
        <taxon>Plakobranchidae</taxon>
        <taxon>Elysia</taxon>
    </lineage>
</organism>
<protein>
    <recommendedName>
        <fullName evidence="5">ZP domain-containing protein</fullName>
    </recommendedName>
</protein>
<keyword evidence="2" id="KW-0732">Signal</keyword>
<evidence type="ECO:0008006" key="5">
    <source>
        <dbReference type="Google" id="ProtNLM"/>
    </source>
</evidence>
<proteinExistence type="predicted"/>
<feature type="compositionally biased region" description="Low complexity" evidence="1">
    <location>
        <begin position="350"/>
        <end position="397"/>
    </location>
</feature>
<evidence type="ECO:0000256" key="2">
    <source>
        <dbReference type="SAM" id="SignalP"/>
    </source>
</evidence>
<dbReference type="Proteomes" id="UP000762676">
    <property type="component" value="Unassembled WGS sequence"/>
</dbReference>